<evidence type="ECO:0000256" key="1">
    <source>
        <dbReference type="SAM" id="SignalP"/>
    </source>
</evidence>
<protein>
    <submittedName>
        <fullName evidence="2">Uncharacterized protein</fullName>
    </submittedName>
</protein>
<name>A0A814HIG5_9BILA</name>
<feature type="signal peptide" evidence="1">
    <location>
        <begin position="1"/>
        <end position="21"/>
    </location>
</feature>
<gene>
    <name evidence="2" type="ORF">OXX778_LOCUS16838</name>
</gene>
<organism evidence="2 3">
    <name type="scientific">Brachionus calyciflorus</name>
    <dbReference type="NCBI Taxonomy" id="104777"/>
    <lineage>
        <taxon>Eukaryota</taxon>
        <taxon>Metazoa</taxon>
        <taxon>Spiralia</taxon>
        <taxon>Gnathifera</taxon>
        <taxon>Rotifera</taxon>
        <taxon>Eurotatoria</taxon>
        <taxon>Monogononta</taxon>
        <taxon>Pseudotrocha</taxon>
        <taxon>Ploima</taxon>
        <taxon>Brachionidae</taxon>
        <taxon>Brachionus</taxon>
    </lineage>
</organism>
<keyword evidence="1" id="KW-0732">Signal</keyword>
<feature type="non-terminal residue" evidence="2">
    <location>
        <position position="167"/>
    </location>
</feature>
<sequence length="167" mass="19637">MNKQTVWFALCLESFVIRVDLNKCQDYDDLKTLVINKAKKYDIYKYSILKDNCRKYENTTRDDLFANSSFDNPLRLIKIKNNCSDLFQDYKSTSRRDLFGAKNDGYLWCCVDGNIPTKISVENCSNMEDLRVKVYKKFNKSTGRNEICFLNGQAIELNRKIDDIEFN</sequence>
<dbReference type="EMBL" id="CAJNOC010004110">
    <property type="protein sequence ID" value="CAF1009877.1"/>
    <property type="molecule type" value="Genomic_DNA"/>
</dbReference>
<dbReference type="Proteomes" id="UP000663879">
    <property type="component" value="Unassembled WGS sequence"/>
</dbReference>
<proteinExistence type="predicted"/>
<feature type="chain" id="PRO_5032547756" evidence="1">
    <location>
        <begin position="22"/>
        <end position="167"/>
    </location>
</feature>
<dbReference type="AlphaFoldDB" id="A0A814HIG5"/>
<reference evidence="2" key="1">
    <citation type="submission" date="2021-02" db="EMBL/GenBank/DDBJ databases">
        <authorList>
            <person name="Nowell W R."/>
        </authorList>
    </citation>
    <scope>NUCLEOTIDE SEQUENCE</scope>
    <source>
        <strain evidence="2">Ploen Becks lab</strain>
    </source>
</reference>
<keyword evidence="3" id="KW-1185">Reference proteome</keyword>
<evidence type="ECO:0000313" key="2">
    <source>
        <dbReference type="EMBL" id="CAF1009877.1"/>
    </source>
</evidence>
<comment type="caution">
    <text evidence="2">The sequence shown here is derived from an EMBL/GenBank/DDBJ whole genome shotgun (WGS) entry which is preliminary data.</text>
</comment>
<accession>A0A814HIG5</accession>
<evidence type="ECO:0000313" key="3">
    <source>
        <dbReference type="Proteomes" id="UP000663879"/>
    </source>
</evidence>